<dbReference type="SUPFAM" id="SSF55550">
    <property type="entry name" value="SH2 domain"/>
    <property type="match status" value="1"/>
</dbReference>
<dbReference type="PANTHER" id="PTHR24418">
    <property type="entry name" value="TYROSINE-PROTEIN KINASE"/>
    <property type="match status" value="1"/>
</dbReference>
<dbReference type="GO" id="GO:0005524">
    <property type="term" value="F:ATP binding"/>
    <property type="evidence" value="ECO:0007669"/>
    <property type="project" value="UniProtKB-UniRule"/>
</dbReference>
<keyword evidence="2 12" id="KW-0808">Transferase</keyword>
<dbReference type="Proteomes" id="UP000326759">
    <property type="component" value="Unassembled WGS sequence"/>
</dbReference>
<evidence type="ECO:0000259" key="14">
    <source>
        <dbReference type="PROSITE" id="PS50002"/>
    </source>
</evidence>
<dbReference type="EMBL" id="SEYY01021081">
    <property type="protein sequence ID" value="KAB7496716.1"/>
    <property type="molecule type" value="Genomic_DNA"/>
</dbReference>
<dbReference type="OrthoDB" id="28230at2759"/>
<evidence type="ECO:0000259" key="15">
    <source>
        <dbReference type="PROSITE" id="PS50011"/>
    </source>
</evidence>
<keyword evidence="6 9" id="KW-0727">SH2 domain</keyword>
<accession>A0A5N5SRF2</accession>
<dbReference type="InterPro" id="IPR000719">
    <property type="entry name" value="Prot_kinase_dom"/>
</dbReference>
<dbReference type="Gene3D" id="3.30.200.20">
    <property type="entry name" value="Phosphorylase Kinase, domain 1"/>
    <property type="match status" value="1"/>
</dbReference>
<evidence type="ECO:0000256" key="6">
    <source>
        <dbReference type="ARBA" id="ARBA00022999"/>
    </source>
</evidence>
<evidence type="ECO:0000256" key="4">
    <source>
        <dbReference type="ARBA" id="ARBA00022777"/>
    </source>
</evidence>
<evidence type="ECO:0000259" key="13">
    <source>
        <dbReference type="PROSITE" id="PS50001"/>
    </source>
</evidence>
<dbReference type="InterPro" id="IPR001245">
    <property type="entry name" value="Ser-Thr/Tyr_kinase_cat_dom"/>
</dbReference>
<name>A0A5N5SRF2_9CRUS</name>
<evidence type="ECO:0000256" key="11">
    <source>
        <dbReference type="PROSITE-ProRule" id="PRU10141"/>
    </source>
</evidence>
<dbReference type="GO" id="GO:0007435">
    <property type="term" value="P:salivary gland morphogenesis"/>
    <property type="evidence" value="ECO:0007669"/>
    <property type="project" value="UniProtKB-ARBA"/>
</dbReference>
<comment type="caution">
    <text evidence="16">The sequence shown here is derived from an EMBL/GenBank/DDBJ whole genome shotgun (WGS) entry which is preliminary data.</text>
</comment>
<dbReference type="PROSITE" id="PS00109">
    <property type="entry name" value="PROTEIN_KINASE_TYR"/>
    <property type="match status" value="1"/>
</dbReference>
<dbReference type="GO" id="GO:0002009">
    <property type="term" value="P:morphogenesis of an epithelium"/>
    <property type="evidence" value="ECO:0007669"/>
    <property type="project" value="UniProtKB-ARBA"/>
</dbReference>
<dbReference type="Pfam" id="PF00017">
    <property type="entry name" value="SH2"/>
    <property type="match status" value="1"/>
</dbReference>
<dbReference type="PROSITE" id="PS50011">
    <property type="entry name" value="PROTEIN_KINASE_DOM"/>
    <property type="match status" value="1"/>
</dbReference>
<proteinExistence type="inferred from homology"/>
<feature type="domain" description="Protein kinase" evidence="15">
    <location>
        <begin position="139"/>
        <end position="283"/>
    </location>
</feature>
<comment type="catalytic activity">
    <reaction evidence="8 12">
        <text>L-tyrosyl-[protein] + ATP = O-phospho-L-tyrosyl-[protein] + ADP + H(+)</text>
        <dbReference type="Rhea" id="RHEA:10596"/>
        <dbReference type="Rhea" id="RHEA-COMP:10136"/>
        <dbReference type="Rhea" id="RHEA-COMP:20101"/>
        <dbReference type="ChEBI" id="CHEBI:15378"/>
        <dbReference type="ChEBI" id="CHEBI:30616"/>
        <dbReference type="ChEBI" id="CHEBI:46858"/>
        <dbReference type="ChEBI" id="CHEBI:61978"/>
        <dbReference type="ChEBI" id="CHEBI:456216"/>
        <dbReference type="EC" id="2.7.10.2"/>
    </reaction>
</comment>
<dbReference type="InterPro" id="IPR017441">
    <property type="entry name" value="Protein_kinase_ATP_BS"/>
</dbReference>
<feature type="domain" description="SH2" evidence="13">
    <location>
        <begin position="43"/>
        <end position="124"/>
    </location>
</feature>
<dbReference type="InterPro" id="IPR020635">
    <property type="entry name" value="Tyr_kinase_cat_dom"/>
</dbReference>
<dbReference type="EC" id="2.7.10.2" evidence="12"/>
<evidence type="ECO:0000256" key="12">
    <source>
        <dbReference type="RuleBase" id="RU362096"/>
    </source>
</evidence>
<feature type="non-terminal residue" evidence="16">
    <location>
        <position position="283"/>
    </location>
</feature>
<dbReference type="PRINTS" id="PR00109">
    <property type="entry name" value="TYRKINASE"/>
</dbReference>
<dbReference type="InterPro" id="IPR001452">
    <property type="entry name" value="SH3_domain"/>
</dbReference>
<feature type="domain" description="SH3" evidence="14">
    <location>
        <begin position="1"/>
        <end position="35"/>
    </location>
</feature>
<evidence type="ECO:0000256" key="3">
    <source>
        <dbReference type="ARBA" id="ARBA00022741"/>
    </source>
</evidence>
<dbReference type="FunFam" id="3.30.200.20:FF:000053">
    <property type="entry name" value="Tyrosine-protein kinase"/>
    <property type="match status" value="1"/>
</dbReference>
<dbReference type="PRINTS" id="PR00401">
    <property type="entry name" value="SH2DOMAIN"/>
</dbReference>
<dbReference type="GO" id="GO:0030036">
    <property type="term" value="P:actin cytoskeleton organization"/>
    <property type="evidence" value="ECO:0007669"/>
    <property type="project" value="UniProtKB-ARBA"/>
</dbReference>
<evidence type="ECO:0000256" key="10">
    <source>
        <dbReference type="PROSITE-ProRule" id="PRU00192"/>
    </source>
</evidence>
<dbReference type="InterPro" id="IPR000980">
    <property type="entry name" value="SH2"/>
</dbReference>
<comment type="similarity">
    <text evidence="12">Belongs to the protein kinase superfamily. Tyr protein kinase family.</text>
</comment>
<dbReference type="PROSITE" id="PS00107">
    <property type="entry name" value="PROTEIN_KINASE_ATP"/>
    <property type="match status" value="1"/>
</dbReference>
<evidence type="ECO:0000313" key="17">
    <source>
        <dbReference type="Proteomes" id="UP000326759"/>
    </source>
</evidence>
<dbReference type="InterPro" id="IPR008266">
    <property type="entry name" value="Tyr_kinase_AS"/>
</dbReference>
<feature type="binding site" evidence="11">
    <location>
        <position position="177"/>
    </location>
    <ligand>
        <name>ATP</name>
        <dbReference type="ChEBI" id="CHEBI:30616"/>
    </ligand>
</feature>
<protein>
    <recommendedName>
        <fullName evidence="12">Tyrosine-protein kinase</fullName>
        <ecNumber evidence="12">2.7.10.2</ecNumber>
    </recommendedName>
</protein>
<dbReference type="GO" id="GO:0048468">
    <property type="term" value="P:cell development"/>
    <property type="evidence" value="ECO:0007669"/>
    <property type="project" value="UniProtKB-ARBA"/>
</dbReference>
<evidence type="ECO:0000256" key="2">
    <source>
        <dbReference type="ARBA" id="ARBA00022679"/>
    </source>
</evidence>
<dbReference type="AlphaFoldDB" id="A0A5N5SRF2"/>
<dbReference type="GO" id="GO:0004715">
    <property type="term" value="F:non-membrane spanning protein tyrosine kinase activity"/>
    <property type="evidence" value="ECO:0007669"/>
    <property type="project" value="UniProtKB-EC"/>
</dbReference>
<evidence type="ECO:0000256" key="7">
    <source>
        <dbReference type="ARBA" id="ARBA00023137"/>
    </source>
</evidence>
<dbReference type="Gene3D" id="1.10.510.10">
    <property type="entry name" value="Transferase(Phosphotransferase) domain 1"/>
    <property type="match status" value="1"/>
</dbReference>
<reference evidence="16 17" key="1">
    <citation type="journal article" date="2019" name="PLoS Biol.">
        <title>Sex chromosomes control vertical transmission of feminizing Wolbachia symbionts in an isopod.</title>
        <authorList>
            <person name="Becking T."/>
            <person name="Chebbi M.A."/>
            <person name="Giraud I."/>
            <person name="Moumen B."/>
            <person name="Laverre T."/>
            <person name="Caubet Y."/>
            <person name="Peccoud J."/>
            <person name="Gilbert C."/>
            <person name="Cordaux R."/>
        </authorList>
    </citation>
    <scope>NUCLEOTIDE SEQUENCE [LARGE SCALE GENOMIC DNA]</scope>
    <source>
        <strain evidence="16">ANa2</strain>
        <tissue evidence="16">Whole body excluding digestive tract and cuticle</tissue>
    </source>
</reference>
<gene>
    <name evidence="16" type="primary">src-1</name>
    <name evidence="16" type="ORF">Anas_02783</name>
</gene>
<dbReference type="SMART" id="SM00219">
    <property type="entry name" value="TyrKc"/>
    <property type="match status" value="1"/>
</dbReference>
<keyword evidence="3 11" id="KW-0547">Nucleotide-binding</keyword>
<organism evidence="16 17">
    <name type="scientific">Armadillidium nasatum</name>
    <dbReference type="NCBI Taxonomy" id="96803"/>
    <lineage>
        <taxon>Eukaryota</taxon>
        <taxon>Metazoa</taxon>
        <taxon>Ecdysozoa</taxon>
        <taxon>Arthropoda</taxon>
        <taxon>Crustacea</taxon>
        <taxon>Multicrustacea</taxon>
        <taxon>Malacostraca</taxon>
        <taxon>Eumalacostraca</taxon>
        <taxon>Peracarida</taxon>
        <taxon>Isopoda</taxon>
        <taxon>Oniscidea</taxon>
        <taxon>Crinocheta</taxon>
        <taxon>Armadillidiidae</taxon>
        <taxon>Armadillidium</taxon>
    </lineage>
</organism>
<dbReference type="InterPro" id="IPR011009">
    <property type="entry name" value="Kinase-like_dom_sf"/>
</dbReference>
<sequence>MVVIDIHDDDWFFATHKVSGKKGFVPLNYVTHAESLELFDKSWYFPTITRREAESLLLTKEEGTFLVRQSTSKPGEFALSINIWDRVHFPNLNDLVEEYKVNTHGLPMLLGNPCPKVLPTMYELSIETKEEWEIDRGEIKLVKLLGEGNFGEVYYVIAKLLTMVIGKWKDRVEVAVKTLKKGSMPDEQFLEEATIMKALKHENILSLFATCSKEEPIYIITQYMKKGSLQTLLRQHKQEESLSIDQMLEFAFQISKGMHYLECQNLIHRDLAARNVLVDDALT</sequence>
<dbReference type="Pfam" id="PF07714">
    <property type="entry name" value="PK_Tyr_Ser-Thr"/>
    <property type="match status" value="1"/>
</dbReference>
<evidence type="ECO:0000256" key="5">
    <source>
        <dbReference type="ARBA" id="ARBA00022840"/>
    </source>
</evidence>
<dbReference type="Gene3D" id="2.30.30.40">
    <property type="entry name" value="SH3 Domains"/>
    <property type="match status" value="1"/>
</dbReference>
<keyword evidence="7 12" id="KW-0829">Tyrosine-protein kinase</keyword>
<dbReference type="Gene3D" id="3.30.505.10">
    <property type="entry name" value="SH2 domain"/>
    <property type="match status" value="1"/>
</dbReference>
<dbReference type="PROSITE" id="PS50001">
    <property type="entry name" value="SH2"/>
    <property type="match status" value="1"/>
</dbReference>
<evidence type="ECO:0000256" key="1">
    <source>
        <dbReference type="ARBA" id="ARBA00022443"/>
    </source>
</evidence>
<dbReference type="PROSITE" id="PS50002">
    <property type="entry name" value="SH3"/>
    <property type="match status" value="1"/>
</dbReference>
<dbReference type="InterPro" id="IPR050198">
    <property type="entry name" value="Non-receptor_tyrosine_kinases"/>
</dbReference>
<evidence type="ECO:0000256" key="9">
    <source>
        <dbReference type="PROSITE-ProRule" id="PRU00191"/>
    </source>
</evidence>
<dbReference type="InterPro" id="IPR036860">
    <property type="entry name" value="SH2_dom_sf"/>
</dbReference>
<keyword evidence="4 12" id="KW-0418">Kinase</keyword>
<evidence type="ECO:0000313" key="16">
    <source>
        <dbReference type="EMBL" id="KAB7496716.1"/>
    </source>
</evidence>
<dbReference type="SMART" id="SM00252">
    <property type="entry name" value="SH2"/>
    <property type="match status" value="1"/>
</dbReference>
<keyword evidence="17" id="KW-1185">Reference proteome</keyword>
<dbReference type="SUPFAM" id="SSF56112">
    <property type="entry name" value="Protein kinase-like (PK-like)"/>
    <property type="match status" value="1"/>
</dbReference>
<keyword evidence="1 10" id="KW-0728">SH3 domain</keyword>
<evidence type="ECO:0000256" key="8">
    <source>
        <dbReference type="ARBA" id="ARBA00051245"/>
    </source>
</evidence>
<keyword evidence="5 11" id="KW-0067">ATP-binding</keyword>